<evidence type="ECO:0000313" key="3">
    <source>
        <dbReference type="Proteomes" id="UP000019373"/>
    </source>
</evidence>
<feature type="compositionally biased region" description="Polar residues" evidence="1">
    <location>
        <begin position="151"/>
        <end position="161"/>
    </location>
</feature>
<dbReference type="AlphaFoldDB" id="U1GBQ0"/>
<proteinExistence type="predicted"/>
<dbReference type="GeneID" id="19242178"/>
<sequence length="265" mass="31561">MTQRIVHPFRQYSIPHYHPIDNDWTRNFDFRAQQAALSREFSRFTMDNADEGQVTRRREQPDYTKKNFKRATEDLHSCLQEALEFFPRFETEFNHETKEIKRYSDEKLLNIIWEKKVQRFENGPRDTTASKSAGKPNSHQQPHGEQRQQEESSNSTISEPSITMFQQKIRTTVQAVLECRYPEPIEDDKGLQIHIEEIRDYEERMRKTACRLYSTLGSIVYNVQAFRRVIRDLTTMLQDLKLYPLKLWKAEEDEPEYSDGGWVSS</sequence>
<accession>U1GBQ0</accession>
<feature type="compositionally biased region" description="Polar residues" evidence="1">
    <location>
        <begin position="125"/>
        <end position="141"/>
    </location>
</feature>
<dbReference type="HOGENOM" id="CLU_1049837_0_0_1"/>
<protein>
    <submittedName>
        <fullName evidence="2">Uncharacterized protein</fullName>
    </submittedName>
</protein>
<organism evidence="2 3">
    <name type="scientific">Endocarpon pusillum (strain Z07020 / HMAS-L-300199)</name>
    <name type="common">Lichen-forming fungus</name>
    <dbReference type="NCBI Taxonomy" id="1263415"/>
    <lineage>
        <taxon>Eukaryota</taxon>
        <taxon>Fungi</taxon>
        <taxon>Dikarya</taxon>
        <taxon>Ascomycota</taxon>
        <taxon>Pezizomycotina</taxon>
        <taxon>Eurotiomycetes</taxon>
        <taxon>Chaetothyriomycetidae</taxon>
        <taxon>Verrucariales</taxon>
        <taxon>Verrucariaceae</taxon>
        <taxon>Endocarpon</taxon>
    </lineage>
</organism>
<name>U1GBQ0_ENDPU</name>
<dbReference type="Proteomes" id="UP000019373">
    <property type="component" value="Unassembled WGS sequence"/>
</dbReference>
<reference evidence="3" key="1">
    <citation type="journal article" date="2014" name="BMC Genomics">
        <title>Genome characteristics reveal the impact of lichenization on lichen-forming fungus Endocarpon pusillum Hedwig (Verrucariales, Ascomycota).</title>
        <authorList>
            <person name="Wang Y.-Y."/>
            <person name="Liu B."/>
            <person name="Zhang X.-Y."/>
            <person name="Zhou Q.-M."/>
            <person name="Zhang T."/>
            <person name="Li H."/>
            <person name="Yu Y.-F."/>
            <person name="Zhang X.-L."/>
            <person name="Hao X.-Y."/>
            <person name="Wang M."/>
            <person name="Wang L."/>
            <person name="Wei J.-C."/>
        </authorList>
    </citation>
    <scope>NUCLEOTIDE SEQUENCE [LARGE SCALE GENOMIC DNA]</scope>
    <source>
        <strain evidence="3">Z07020 / HMAS-L-300199</strain>
    </source>
</reference>
<evidence type="ECO:0000313" key="2">
    <source>
        <dbReference type="EMBL" id="ERF69478.1"/>
    </source>
</evidence>
<gene>
    <name evidence="2" type="ORF">EPUS_07293</name>
</gene>
<evidence type="ECO:0000256" key="1">
    <source>
        <dbReference type="SAM" id="MobiDB-lite"/>
    </source>
</evidence>
<dbReference type="EMBL" id="KE721405">
    <property type="protein sequence ID" value="ERF69478.1"/>
    <property type="molecule type" value="Genomic_DNA"/>
</dbReference>
<dbReference type="OrthoDB" id="10301662at2759"/>
<keyword evidence="3" id="KW-1185">Reference proteome</keyword>
<feature type="region of interest" description="Disordered" evidence="1">
    <location>
        <begin position="120"/>
        <end position="161"/>
    </location>
</feature>
<dbReference type="RefSeq" id="XP_007804890.1">
    <property type="nucleotide sequence ID" value="XM_007806699.1"/>
</dbReference>